<feature type="region of interest" description="Disordered" evidence="1">
    <location>
        <begin position="133"/>
        <end position="164"/>
    </location>
</feature>
<evidence type="ECO:0000256" key="1">
    <source>
        <dbReference type="SAM" id="MobiDB-lite"/>
    </source>
</evidence>
<reference evidence="2" key="1">
    <citation type="journal article" date="2020" name="bioRxiv">
        <title>Chromosome-level reference genome of the European wasp spider Argiope bruennichi: a resource for studies on range expansion and evolutionary adaptation.</title>
        <authorList>
            <person name="Sheffer M.M."/>
            <person name="Hoppe A."/>
            <person name="Krehenwinkel H."/>
            <person name="Uhl G."/>
            <person name="Kuss A.W."/>
            <person name="Jensen L."/>
            <person name="Jensen C."/>
            <person name="Gillespie R.G."/>
            <person name="Hoff K.J."/>
            <person name="Prost S."/>
        </authorList>
    </citation>
    <scope>NUCLEOTIDE SEQUENCE</scope>
</reference>
<evidence type="ECO:0000313" key="3">
    <source>
        <dbReference type="Proteomes" id="UP000807504"/>
    </source>
</evidence>
<dbReference type="PANTHER" id="PTHR15510:SF5">
    <property type="entry name" value="SPERM-ASSOCIATED ANTIGEN 8"/>
    <property type="match status" value="1"/>
</dbReference>
<reference evidence="2" key="2">
    <citation type="submission" date="2020-06" db="EMBL/GenBank/DDBJ databases">
        <authorList>
            <person name="Sheffer M."/>
        </authorList>
    </citation>
    <scope>NUCLEOTIDE SEQUENCE</scope>
</reference>
<feature type="region of interest" description="Disordered" evidence="1">
    <location>
        <begin position="18"/>
        <end position="59"/>
    </location>
</feature>
<feature type="compositionally biased region" description="Polar residues" evidence="1">
    <location>
        <begin position="138"/>
        <end position="149"/>
    </location>
</feature>
<evidence type="ECO:0000313" key="2">
    <source>
        <dbReference type="EMBL" id="KAF8794116.1"/>
    </source>
</evidence>
<dbReference type="Proteomes" id="UP000807504">
    <property type="component" value="Unassembled WGS sequence"/>
</dbReference>
<dbReference type="InterPro" id="IPR026124">
    <property type="entry name" value="Sperm-assoc_Ag8"/>
</dbReference>
<dbReference type="GO" id="GO:0008017">
    <property type="term" value="F:microtubule binding"/>
    <property type="evidence" value="ECO:0007669"/>
    <property type="project" value="InterPro"/>
</dbReference>
<proteinExistence type="predicted"/>
<name>A0A8T0FTL4_ARGBR</name>
<dbReference type="AlphaFoldDB" id="A0A8T0FTL4"/>
<dbReference type="GO" id="GO:0045944">
    <property type="term" value="P:positive regulation of transcription by RNA polymerase II"/>
    <property type="evidence" value="ECO:0007669"/>
    <property type="project" value="TreeGrafter"/>
</dbReference>
<gene>
    <name evidence="2" type="ORF">HNY73_002128</name>
</gene>
<feature type="compositionally biased region" description="Basic and acidic residues" evidence="1">
    <location>
        <begin position="41"/>
        <end position="59"/>
    </location>
</feature>
<comment type="caution">
    <text evidence="2">The sequence shown here is derived from an EMBL/GenBank/DDBJ whole genome shotgun (WGS) entry which is preliminary data.</text>
</comment>
<sequence>MARQISDSNLAYKLRRGHKNLTSDADFDEKEDDKSTLQSTHRADFKTPPRISPPERGKRRELMERYLFEKISSDIAKYEFRPRSPPKYLSTTHEEFDVPGFDPDARMQPKFEHSLYSDPIITYWSENKQKIHGVTVPENPTGNFNTSMRFSKPVPEKWDNDPEF</sequence>
<accession>A0A8T0FTL4</accession>
<dbReference type="EMBL" id="JABXBU010000002">
    <property type="protein sequence ID" value="KAF8794116.1"/>
    <property type="molecule type" value="Genomic_DNA"/>
</dbReference>
<protein>
    <submittedName>
        <fullName evidence="2">Uncharacterized protein</fullName>
    </submittedName>
</protein>
<dbReference type="GO" id="GO:0005737">
    <property type="term" value="C:cytoplasm"/>
    <property type="evidence" value="ECO:0007669"/>
    <property type="project" value="TreeGrafter"/>
</dbReference>
<dbReference type="GO" id="GO:0005634">
    <property type="term" value="C:nucleus"/>
    <property type="evidence" value="ECO:0007669"/>
    <property type="project" value="TreeGrafter"/>
</dbReference>
<keyword evidence="3" id="KW-1185">Reference proteome</keyword>
<organism evidence="2 3">
    <name type="scientific">Argiope bruennichi</name>
    <name type="common">Wasp spider</name>
    <name type="synonym">Aranea bruennichi</name>
    <dbReference type="NCBI Taxonomy" id="94029"/>
    <lineage>
        <taxon>Eukaryota</taxon>
        <taxon>Metazoa</taxon>
        <taxon>Ecdysozoa</taxon>
        <taxon>Arthropoda</taxon>
        <taxon>Chelicerata</taxon>
        <taxon>Arachnida</taxon>
        <taxon>Araneae</taxon>
        <taxon>Araneomorphae</taxon>
        <taxon>Entelegynae</taxon>
        <taxon>Araneoidea</taxon>
        <taxon>Araneidae</taxon>
        <taxon>Argiope</taxon>
    </lineage>
</organism>
<dbReference type="PANTHER" id="PTHR15510">
    <property type="entry name" value="SPERM-ASSOCIATED ANTIGEN 8"/>
    <property type="match status" value="1"/>
</dbReference>
<feature type="compositionally biased region" description="Basic and acidic residues" evidence="1">
    <location>
        <begin position="154"/>
        <end position="164"/>
    </location>
</feature>